<keyword evidence="7 8" id="KW-0472">Membrane</keyword>
<dbReference type="InterPro" id="IPR038731">
    <property type="entry name" value="RgtA/B/C-like"/>
</dbReference>
<name>A0A917HA30_9BACT</name>
<evidence type="ECO:0000256" key="6">
    <source>
        <dbReference type="ARBA" id="ARBA00022989"/>
    </source>
</evidence>
<dbReference type="RefSeq" id="WP_188553458.1">
    <property type="nucleotide sequence ID" value="NZ_BMGT01000002.1"/>
</dbReference>
<keyword evidence="11" id="KW-1185">Reference proteome</keyword>
<keyword evidence="2" id="KW-1003">Cell membrane</keyword>
<evidence type="ECO:0000313" key="11">
    <source>
        <dbReference type="Proteomes" id="UP000647241"/>
    </source>
</evidence>
<accession>A0A917HA30</accession>
<dbReference type="GO" id="GO:0016763">
    <property type="term" value="F:pentosyltransferase activity"/>
    <property type="evidence" value="ECO:0007669"/>
    <property type="project" value="TreeGrafter"/>
</dbReference>
<protein>
    <recommendedName>
        <fullName evidence="9">Glycosyltransferase RgtA/B/C/D-like domain-containing protein</fullName>
    </recommendedName>
</protein>
<evidence type="ECO:0000259" key="9">
    <source>
        <dbReference type="Pfam" id="PF13231"/>
    </source>
</evidence>
<dbReference type="GO" id="GO:0005886">
    <property type="term" value="C:plasma membrane"/>
    <property type="evidence" value="ECO:0007669"/>
    <property type="project" value="UniProtKB-SubCell"/>
</dbReference>
<feature type="transmembrane region" description="Helical" evidence="8">
    <location>
        <begin position="118"/>
        <end position="151"/>
    </location>
</feature>
<dbReference type="InterPro" id="IPR050297">
    <property type="entry name" value="LipidA_mod_glycosyltrf_83"/>
</dbReference>
<evidence type="ECO:0000256" key="3">
    <source>
        <dbReference type="ARBA" id="ARBA00022676"/>
    </source>
</evidence>
<feature type="transmembrane region" description="Helical" evidence="8">
    <location>
        <begin position="328"/>
        <end position="353"/>
    </location>
</feature>
<keyword evidence="4" id="KW-0808">Transferase</keyword>
<feature type="domain" description="Glycosyltransferase RgtA/B/C/D-like" evidence="9">
    <location>
        <begin position="112"/>
        <end position="242"/>
    </location>
</feature>
<dbReference type="PANTHER" id="PTHR33908">
    <property type="entry name" value="MANNOSYLTRANSFERASE YKCB-RELATED"/>
    <property type="match status" value="1"/>
</dbReference>
<feature type="transmembrane region" description="Helical" evidence="8">
    <location>
        <begin position="210"/>
        <end position="229"/>
    </location>
</feature>
<dbReference type="Gene3D" id="1.25.40.10">
    <property type="entry name" value="Tetratricopeptide repeat domain"/>
    <property type="match status" value="1"/>
</dbReference>
<evidence type="ECO:0000256" key="5">
    <source>
        <dbReference type="ARBA" id="ARBA00022692"/>
    </source>
</evidence>
<dbReference type="Proteomes" id="UP000647241">
    <property type="component" value="Unassembled WGS sequence"/>
</dbReference>
<dbReference type="Pfam" id="PF13231">
    <property type="entry name" value="PMT_2"/>
    <property type="match status" value="1"/>
</dbReference>
<reference evidence="10" key="2">
    <citation type="submission" date="2020-09" db="EMBL/GenBank/DDBJ databases">
        <authorList>
            <person name="Sun Q."/>
            <person name="Zhou Y."/>
        </authorList>
    </citation>
    <scope>NUCLEOTIDE SEQUENCE</scope>
    <source>
        <strain evidence="10">CGMCC 1.12997</strain>
    </source>
</reference>
<dbReference type="PANTHER" id="PTHR33908:SF11">
    <property type="entry name" value="MEMBRANE PROTEIN"/>
    <property type="match status" value="1"/>
</dbReference>
<comment type="subcellular location">
    <subcellularLocation>
        <location evidence="1">Cell membrane</location>
        <topology evidence="1">Multi-pass membrane protein</topology>
    </subcellularLocation>
</comment>
<evidence type="ECO:0000256" key="4">
    <source>
        <dbReference type="ARBA" id="ARBA00022679"/>
    </source>
</evidence>
<organism evidence="10 11">
    <name type="scientific">Edaphobacter dinghuensis</name>
    <dbReference type="NCBI Taxonomy" id="1560005"/>
    <lineage>
        <taxon>Bacteria</taxon>
        <taxon>Pseudomonadati</taxon>
        <taxon>Acidobacteriota</taxon>
        <taxon>Terriglobia</taxon>
        <taxon>Terriglobales</taxon>
        <taxon>Acidobacteriaceae</taxon>
        <taxon>Edaphobacter</taxon>
    </lineage>
</organism>
<feature type="transmembrane region" description="Helical" evidence="8">
    <location>
        <begin position="12"/>
        <end position="30"/>
    </location>
</feature>
<proteinExistence type="predicted"/>
<dbReference type="EMBL" id="BMGT01000002">
    <property type="protein sequence ID" value="GGG72588.1"/>
    <property type="molecule type" value="Genomic_DNA"/>
</dbReference>
<keyword evidence="3" id="KW-0328">Glycosyltransferase</keyword>
<evidence type="ECO:0000256" key="7">
    <source>
        <dbReference type="ARBA" id="ARBA00023136"/>
    </source>
</evidence>
<feature type="transmembrane region" description="Helical" evidence="8">
    <location>
        <begin position="365"/>
        <end position="384"/>
    </location>
</feature>
<feature type="transmembrane region" description="Helical" evidence="8">
    <location>
        <begin position="187"/>
        <end position="204"/>
    </location>
</feature>
<feature type="transmembrane region" description="Helical" evidence="8">
    <location>
        <begin position="157"/>
        <end position="180"/>
    </location>
</feature>
<dbReference type="InterPro" id="IPR011990">
    <property type="entry name" value="TPR-like_helical_dom_sf"/>
</dbReference>
<dbReference type="GO" id="GO:0009103">
    <property type="term" value="P:lipopolysaccharide biosynthetic process"/>
    <property type="evidence" value="ECO:0007669"/>
    <property type="project" value="UniProtKB-ARBA"/>
</dbReference>
<keyword evidence="5 8" id="KW-0812">Transmembrane</keyword>
<evidence type="ECO:0000256" key="8">
    <source>
        <dbReference type="SAM" id="Phobius"/>
    </source>
</evidence>
<gene>
    <name evidence="10" type="ORF">GCM10011585_13770</name>
</gene>
<dbReference type="SUPFAM" id="SSF48452">
    <property type="entry name" value="TPR-like"/>
    <property type="match status" value="1"/>
</dbReference>
<evidence type="ECO:0000313" key="10">
    <source>
        <dbReference type="EMBL" id="GGG72588.1"/>
    </source>
</evidence>
<feature type="transmembrane region" description="Helical" evidence="8">
    <location>
        <begin position="390"/>
        <end position="410"/>
    </location>
</feature>
<reference evidence="10" key="1">
    <citation type="journal article" date="2014" name="Int. J. Syst. Evol. Microbiol.">
        <title>Complete genome sequence of Corynebacterium casei LMG S-19264T (=DSM 44701T), isolated from a smear-ripened cheese.</title>
        <authorList>
            <consortium name="US DOE Joint Genome Institute (JGI-PGF)"/>
            <person name="Walter F."/>
            <person name="Albersmeier A."/>
            <person name="Kalinowski J."/>
            <person name="Ruckert C."/>
        </authorList>
    </citation>
    <scope>NUCLEOTIDE SEQUENCE</scope>
    <source>
        <strain evidence="10">CGMCC 1.12997</strain>
    </source>
</reference>
<comment type="caution">
    <text evidence="10">The sequence shown here is derived from an EMBL/GenBank/DDBJ whole genome shotgun (WGS) entry which is preliminary data.</text>
</comment>
<evidence type="ECO:0000256" key="2">
    <source>
        <dbReference type="ARBA" id="ARBA00022475"/>
    </source>
</evidence>
<evidence type="ECO:0000256" key="1">
    <source>
        <dbReference type="ARBA" id="ARBA00004651"/>
    </source>
</evidence>
<feature type="transmembrane region" description="Helical" evidence="8">
    <location>
        <begin position="236"/>
        <end position="256"/>
    </location>
</feature>
<dbReference type="AlphaFoldDB" id="A0A917HA30"/>
<sequence>MTGNVESRSRTTVVCIAVALLLVLVGQLAYTSRANSISWDEAHHLFDGYNILKQHDYGLNPEVPPLVKMIAAAPLLRMHLVVPPLQGRSEQTEAFLDGKDFVFHNGADKLLFRARMAVSLFMIGLAICVFFAAYEMFGPAAGLLALAFLVFDPNFLAHGALVTTDTAISCCIFLALYLAYRYAKKPTAVRLLLVGLATGLAVVAKFTGLLILPMLLLLALAEWLIARDWRLFIRRIVALAVVGAISFGILWSFYGFRYSARPAGPDINPPLADYLKQLPNPQDAHHLALLAHTHILPEAYIFGLANTKITEFEDTSYFFGHIYRHGTWLYFPAAFAIKSTLPFLLLLMAAFAVIATGRLKHRRELLFLLVPPVFFFAVAMHSTMNIGQRHILPIYPFLYVLLAGAAAWLIQRNRRWSYAIAALLLWQVVTSARLAPAYMAYANEAWGGPSLLHKYLGDANTDWGQQLKAAKRYLDRRGIKNCWFAYFADGVVDTSYYGIPCKRLPTVENTVWLNLPMNVPPEIDGPVLISDGVLAGIDYGQGALNPYQQFRSLRPTAAIDYGLFVYDGHFKIPLAFALAETQQAQNMLAAGHPDEALAAVQQVATFAPNSVTVQVAFGDILMKLHRNQDAQTHYQQALISAKTIEPELQADSIPMIEAKLATTRSH</sequence>
<keyword evidence="6 8" id="KW-1133">Transmembrane helix</keyword>